<name>A2DBM9_TRIV3</name>
<dbReference type="VEuPathDB" id="TrichDB:TVAG_094070"/>
<dbReference type="RefSeq" id="XP_001583218.1">
    <property type="nucleotide sequence ID" value="XM_001583168.1"/>
</dbReference>
<keyword evidence="2" id="KW-0963">Cytoplasm</keyword>
<feature type="region of interest" description="Disordered" evidence="6">
    <location>
        <begin position="318"/>
        <end position="386"/>
    </location>
</feature>
<comment type="similarity">
    <text evidence="4">Belongs to the CEP135/TSGA10 family.</text>
</comment>
<evidence type="ECO:0000256" key="2">
    <source>
        <dbReference type="ARBA" id="ARBA00022490"/>
    </source>
</evidence>
<keyword evidence="5" id="KW-0175">Coiled coil</keyword>
<organism evidence="7 8">
    <name type="scientific">Trichomonas vaginalis (strain ATCC PRA-98 / G3)</name>
    <dbReference type="NCBI Taxonomy" id="412133"/>
    <lineage>
        <taxon>Eukaryota</taxon>
        <taxon>Metamonada</taxon>
        <taxon>Parabasalia</taxon>
        <taxon>Trichomonadida</taxon>
        <taxon>Trichomonadidae</taxon>
        <taxon>Trichomonas</taxon>
    </lineage>
</organism>
<feature type="coiled-coil region" evidence="5">
    <location>
        <begin position="52"/>
        <end position="86"/>
    </location>
</feature>
<gene>
    <name evidence="7" type="ORF">TVAG_094070</name>
</gene>
<protein>
    <submittedName>
        <fullName evidence="7">Uncharacterized protein</fullName>
    </submittedName>
</protein>
<dbReference type="VEuPathDB" id="TrichDB:TVAGG3_0381550"/>
<feature type="coiled-coil region" evidence="5">
    <location>
        <begin position="395"/>
        <end position="808"/>
    </location>
</feature>
<evidence type="ECO:0000256" key="4">
    <source>
        <dbReference type="ARBA" id="ARBA00038123"/>
    </source>
</evidence>
<evidence type="ECO:0000256" key="3">
    <source>
        <dbReference type="ARBA" id="ARBA00023212"/>
    </source>
</evidence>
<feature type="compositionally biased region" description="Low complexity" evidence="6">
    <location>
        <begin position="366"/>
        <end position="384"/>
    </location>
</feature>
<dbReference type="Proteomes" id="UP000001542">
    <property type="component" value="Unassembled WGS sequence"/>
</dbReference>
<evidence type="ECO:0000256" key="1">
    <source>
        <dbReference type="ARBA" id="ARBA00004114"/>
    </source>
</evidence>
<feature type="coiled-coil region" evidence="5">
    <location>
        <begin position="119"/>
        <end position="153"/>
    </location>
</feature>
<keyword evidence="8" id="KW-1185">Reference proteome</keyword>
<evidence type="ECO:0000256" key="5">
    <source>
        <dbReference type="SAM" id="Coils"/>
    </source>
</evidence>
<dbReference type="InParanoid" id="A2DBM9"/>
<accession>A2DBM9</accession>
<dbReference type="KEGG" id="tva:5467787"/>
<dbReference type="GO" id="GO:0005814">
    <property type="term" value="C:centriole"/>
    <property type="evidence" value="ECO:0007669"/>
    <property type="project" value="UniProtKB-SubCell"/>
</dbReference>
<dbReference type="PANTHER" id="PTHR20544:SF0">
    <property type="entry name" value="NUCLEOPROTEIN TPR_MLP1 DOMAIN-CONTAINING PROTEIN"/>
    <property type="match status" value="1"/>
</dbReference>
<dbReference type="InterPro" id="IPR051877">
    <property type="entry name" value="Centriole_BasalBody_StrucProt"/>
</dbReference>
<evidence type="ECO:0000256" key="6">
    <source>
        <dbReference type="SAM" id="MobiDB-lite"/>
    </source>
</evidence>
<feature type="region of interest" description="Disordered" evidence="6">
    <location>
        <begin position="157"/>
        <end position="194"/>
    </location>
</feature>
<comment type="subcellular location">
    <subcellularLocation>
        <location evidence="1">Cytoplasm</location>
        <location evidence="1">Cytoskeleton</location>
        <location evidence="1">Microtubule organizing center</location>
        <location evidence="1">Centrosome</location>
        <location evidence="1">Centriole</location>
    </subcellularLocation>
</comment>
<dbReference type="SMR" id="A2DBM9"/>
<sequence>MKGKSTKSNSTYFIALRKRLDALGYGDLPLGLDSAPLAQQMMEDIFATTESLKDSEEKLEKEKSNAMLLEAQLEPLQAELTRLTRENTQLHQLLIKSKEDLVKQDNQFSMSSFELNAENRRMKLLNQKTNEQVVNLQKQLEIANAKLKEALESPSVTNISELSDREGSRRTKRSARSRRTGSGSISIDGQSTLSSPDAEELKALKEEIANLKATIESKDKEISIYNTKLTEANNIIKIKDEEIIRIGAELEKETGRNGYIITLRHKFAQQELELEKLRAQLRVAGSARSSVIRPHRFVRTNPKRIFSTDMNNNEDMKFSSAVTSSAQSTPSKSDKSSKNNDSSSMISDEYDSNFAPEKAKPRKTAQQKQPQQQSQQNNQQQKKTVNIETKQQAQQNLINSQLEESQETIKKLEQDINNLNEQIKSITAEKEQHLAKIAELTVNIAFIGDNFKSTVQEKDQVIQTLSNEKSKLEEKLQETIATLTKQKEEEKAQAQLDISKPLEQLAKQLEDTRAEFTARIKVKKQKITELRGRIAELQKPKELPPCKKCPVLKAKIEELTKEIESIKKDNSDYNALQDHIKQLENLLHAADEEKDLHSNDAQKLAESIVRVGALEGELEETKSKLNSALREVERMKARVEESERLSATVPDIQQKCRVSMEQAKAENEALQEEIKCKSEFIAELNSRYVECQKLNRKYQQQCQKALDEAQTMRDEAKFHRTKNEEVQMIATEKLATLKSESTATINQLRREVQQKTQEIEGLNKVLARTRADLAPLTEVQIPQLNEQVAKLKRERQELAIRIKSLCELAQFAEKTTEFSPNSIAFVQALHHFNDEVRPFL</sequence>
<dbReference type="OrthoDB" id="10254663at2759"/>
<evidence type="ECO:0000313" key="7">
    <source>
        <dbReference type="EMBL" id="EAY22232.1"/>
    </source>
</evidence>
<dbReference type="EMBL" id="DS113185">
    <property type="protein sequence ID" value="EAY22232.1"/>
    <property type="molecule type" value="Genomic_DNA"/>
</dbReference>
<reference evidence="7" key="2">
    <citation type="journal article" date="2007" name="Science">
        <title>Draft genome sequence of the sexually transmitted pathogen Trichomonas vaginalis.</title>
        <authorList>
            <person name="Carlton J.M."/>
            <person name="Hirt R.P."/>
            <person name="Silva J.C."/>
            <person name="Delcher A.L."/>
            <person name="Schatz M."/>
            <person name="Zhao Q."/>
            <person name="Wortman J.R."/>
            <person name="Bidwell S.L."/>
            <person name="Alsmark U.C.M."/>
            <person name="Besteiro S."/>
            <person name="Sicheritz-Ponten T."/>
            <person name="Noel C.J."/>
            <person name="Dacks J.B."/>
            <person name="Foster P.G."/>
            <person name="Simillion C."/>
            <person name="Van de Peer Y."/>
            <person name="Miranda-Saavedra D."/>
            <person name="Barton G.J."/>
            <person name="Westrop G.D."/>
            <person name="Mueller S."/>
            <person name="Dessi D."/>
            <person name="Fiori P.L."/>
            <person name="Ren Q."/>
            <person name="Paulsen I."/>
            <person name="Zhang H."/>
            <person name="Bastida-Corcuera F.D."/>
            <person name="Simoes-Barbosa A."/>
            <person name="Brown M.T."/>
            <person name="Hayes R.D."/>
            <person name="Mukherjee M."/>
            <person name="Okumura C.Y."/>
            <person name="Schneider R."/>
            <person name="Smith A.J."/>
            <person name="Vanacova S."/>
            <person name="Villalvazo M."/>
            <person name="Haas B.J."/>
            <person name="Pertea M."/>
            <person name="Feldblyum T.V."/>
            <person name="Utterback T.R."/>
            <person name="Shu C.L."/>
            <person name="Osoegawa K."/>
            <person name="de Jong P.J."/>
            <person name="Hrdy I."/>
            <person name="Horvathova L."/>
            <person name="Zubacova Z."/>
            <person name="Dolezal P."/>
            <person name="Malik S.B."/>
            <person name="Logsdon J.M. Jr."/>
            <person name="Henze K."/>
            <person name="Gupta A."/>
            <person name="Wang C.C."/>
            <person name="Dunne R.L."/>
            <person name="Upcroft J.A."/>
            <person name="Upcroft P."/>
            <person name="White O."/>
            <person name="Salzberg S.L."/>
            <person name="Tang P."/>
            <person name="Chiu C.-H."/>
            <person name="Lee Y.-S."/>
            <person name="Embley T.M."/>
            <person name="Coombs G.H."/>
            <person name="Mottram J.C."/>
            <person name="Tachezy J."/>
            <person name="Fraser-Liggett C.M."/>
            <person name="Johnson P.J."/>
        </authorList>
    </citation>
    <scope>NUCLEOTIDE SEQUENCE [LARGE SCALE GENOMIC DNA]</scope>
    <source>
        <strain evidence="7">G3</strain>
    </source>
</reference>
<dbReference type="STRING" id="5722.A2DBM9"/>
<feature type="compositionally biased region" description="Basic residues" evidence="6">
    <location>
        <begin position="170"/>
        <end position="179"/>
    </location>
</feature>
<dbReference type="AlphaFoldDB" id="A2DBM9"/>
<reference evidence="7" key="1">
    <citation type="submission" date="2006-10" db="EMBL/GenBank/DDBJ databases">
        <authorList>
            <person name="Amadeo P."/>
            <person name="Zhao Q."/>
            <person name="Wortman J."/>
            <person name="Fraser-Liggett C."/>
            <person name="Carlton J."/>
        </authorList>
    </citation>
    <scope>NUCLEOTIDE SEQUENCE</scope>
    <source>
        <strain evidence="7">G3</strain>
    </source>
</reference>
<evidence type="ECO:0000313" key="8">
    <source>
        <dbReference type="Proteomes" id="UP000001542"/>
    </source>
</evidence>
<proteinExistence type="inferred from homology"/>
<dbReference type="PANTHER" id="PTHR20544">
    <property type="entry name" value="CENTROSOMAL PROTEIN CEP135"/>
    <property type="match status" value="1"/>
</dbReference>
<keyword evidence="3" id="KW-0206">Cytoskeleton</keyword>